<evidence type="ECO:0000313" key="1">
    <source>
        <dbReference type="EMBL" id="KRZ80089.1"/>
    </source>
</evidence>
<comment type="caution">
    <text evidence="1">The sequence shown here is derived from an EMBL/GenBank/DDBJ whole genome shotgun (WGS) entry which is preliminary data.</text>
</comment>
<gene>
    <name evidence="1" type="ORF">T10_2672</name>
</gene>
<reference evidence="1 2" key="1">
    <citation type="submission" date="2015-01" db="EMBL/GenBank/DDBJ databases">
        <title>Evolution of Trichinella species and genotypes.</title>
        <authorList>
            <person name="Korhonen P.K."/>
            <person name="Edoardo P."/>
            <person name="Giuseppe L.R."/>
            <person name="Gasser R.B."/>
        </authorList>
    </citation>
    <scope>NUCLEOTIDE SEQUENCE [LARGE SCALE GENOMIC DNA]</scope>
    <source>
        <strain evidence="1">ISS1980</strain>
    </source>
</reference>
<accession>A0A0V1N7U8</accession>
<proteinExistence type="predicted"/>
<dbReference type="STRING" id="268474.A0A0V1N7U8"/>
<keyword evidence="2" id="KW-1185">Reference proteome</keyword>
<sequence length="157" mass="18505">MWTSDWTLTSASWAGRSSMWRQRNGNDRYHIPMGFCCLSSTSFQEQAFQDNCAEMIDRTDATLWKFWEFEAIRMHSRLDNGWALEAVISQTPGKTRYFPLDVVNHTGAMEAALNLHFYLMGILVRFYRFWIRLQADIKNVHLQVDLHLEDRDVCSFL</sequence>
<evidence type="ECO:0000313" key="2">
    <source>
        <dbReference type="Proteomes" id="UP000054843"/>
    </source>
</evidence>
<protein>
    <submittedName>
        <fullName evidence="1">Uncharacterized protein</fullName>
    </submittedName>
</protein>
<dbReference type="AlphaFoldDB" id="A0A0V1N7U8"/>
<dbReference type="Proteomes" id="UP000054843">
    <property type="component" value="Unassembled WGS sequence"/>
</dbReference>
<organism evidence="1 2">
    <name type="scientific">Trichinella papuae</name>
    <dbReference type="NCBI Taxonomy" id="268474"/>
    <lineage>
        <taxon>Eukaryota</taxon>
        <taxon>Metazoa</taxon>
        <taxon>Ecdysozoa</taxon>
        <taxon>Nematoda</taxon>
        <taxon>Enoplea</taxon>
        <taxon>Dorylaimia</taxon>
        <taxon>Trichinellida</taxon>
        <taxon>Trichinellidae</taxon>
        <taxon>Trichinella</taxon>
    </lineage>
</organism>
<dbReference type="EMBL" id="JYDO01000004">
    <property type="protein sequence ID" value="KRZ80089.1"/>
    <property type="molecule type" value="Genomic_DNA"/>
</dbReference>
<name>A0A0V1N7U8_9BILA</name>